<gene>
    <name evidence="10" type="ORF">GH714_028112</name>
</gene>
<comment type="similarity">
    <text evidence="1">Belongs to the peptidase C48 family.</text>
</comment>
<organism evidence="10 11">
    <name type="scientific">Hevea brasiliensis</name>
    <name type="common">Para rubber tree</name>
    <name type="synonym">Siphonia brasiliensis</name>
    <dbReference type="NCBI Taxonomy" id="3981"/>
    <lineage>
        <taxon>Eukaryota</taxon>
        <taxon>Viridiplantae</taxon>
        <taxon>Streptophyta</taxon>
        <taxon>Embryophyta</taxon>
        <taxon>Tracheophyta</taxon>
        <taxon>Spermatophyta</taxon>
        <taxon>Magnoliopsida</taxon>
        <taxon>eudicotyledons</taxon>
        <taxon>Gunneridae</taxon>
        <taxon>Pentapetalae</taxon>
        <taxon>rosids</taxon>
        <taxon>fabids</taxon>
        <taxon>Malpighiales</taxon>
        <taxon>Euphorbiaceae</taxon>
        <taxon>Crotonoideae</taxon>
        <taxon>Micrandreae</taxon>
        <taxon>Hevea</taxon>
    </lineage>
</organism>
<dbReference type="Gene3D" id="3.30.310.130">
    <property type="entry name" value="Ubiquitin-related"/>
    <property type="match status" value="1"/>
</dbReference>
<evidence type="ECO:0000259" key="9">
    <source>
        <dbReference type="PROSITE" id="PS50600"/>
    </source>
</evidence>
<dbReference type="EMBL" id="JAAGAX010000003">
    <property type="protein sequence ID" value="KAF2320537.1"/>
    <property type="molecule type" value="Genomic_DNA"/>
</dbReference>
<comment type="caution">
    <text evidence="10">The sequence shown here is derived from an EMBL/GenBank/DDBJ whole genome shotgun (WGS) entry which is preliminary data.</text>
</comment>
<dbReference type="InterPro" id="IPR038765">
    <property type="entry name" value="Papain-like_cys_pep_sf"/>
</dbReference>
<evidence type="ECO:0000256" key="2">
    <source>
        <dbReference type="ARBA" id="ARBA00005593"/>
    </source>
</evidence>
<dbReference type="PROSITE" id="PS50600">
    <property type="entry name" value="ULP_PROTEASE"/>
    <property type="match status" value="1"/>
</dbReference>
<keyword evidence="5" id="KW-0378">Hydrolase</keyword>
<dbReference type="GO" id="GO:0006508">
    <property type="term" value="P:proteolysis"/>
    <property type="evidence" value="ECO:0007669"/>
    <property type="project" value="UniProtKB-KW"/>
</dbReference>
<feature type="compositionally biased region" description="Low complexity" evidence="8">
    <location>
        <begin position="1112"/>
        <end position="1127"/>
    </location>
</feature>
<evidence type="ECO:0000256" key="8">
    <source>
        <dbReference type="SAM" id="MobiDB-lite"/>
    </source>
</evidence>
<dbReference type="PANTHER" id="PTHR47764">
    <property type="entry name" value="UBIQUITIN-LIKE-SPECIFIC PROTEASE 2B-RELATED"/>
    <property type="match status" value="1"/>
</dbReference>
<dbReference type="PRINTS" id="PR00891">
    <property type="entry name" value="RABGDIREP"/>
</dbReference>
<dbReference type="SUPFAM" id="SSF54001">
    <property type="entry name" value="Cysteine proteinases"/>
    <property type="match status" value="1"/>
</dbReference>
<keyword evidence="4" id="KW-0833">Ubl conjugation pathway</keyword>
<comment type="similarity">
    <text evidence="2">Belongs to the Rab GDI family.</text>
</comment>
<feature type="domain" description="Ubiquitin-like protease family profile" evidence="9">
    <location>
        <begin position="726"/>
        <end position="920"/>
    </location>
</feature>
<protein>
    <recommendedName>
        <fullName evidence="9">Ubiquitin-like protease family profile domain-containing protein</fullName>
    </recommendedName>
</protein>
<evidence type="ECO:0000256" key="4">
    <source>
        <dbReference type="ARBA" id="ARBA00022786"/>
    </source>
</evidence>
<dbReference type="FunFam" id="3.30.310.130:FF:000006">
    <property type="entry name" value="Probable ubiquitin-like-specific protease 2B"/>
    <property type="match status" value="1"/>
</dbReference>
<dbReference type="Gene3D" id="1.10.405.10">
    <property type="entry name" value="Guanine Nucleotide Dissociation Inhibitor, domain 1"/>
    <property type="match status" value="1"/>
</dbReference>
<evidence type="ECO:0000313" key="11">
    <source>
        <dbReference type="Proteomes" id="UP000467840"/>
    </source>
</evidence>
<proteinExistence type="inferred from homology"/>
<comment type="function">
    <text evidence="7">Protease that catalyzes two essential functions in the SUMO pathway: processing of full-length SUMOs to their mature forms and deconjugation of SUMO from targeted proteins.</text>
</comment>
<dbReference type="InterPro" id="IPR003653">
    <property type="entry name" value="Peptidase_C48_C"/>
</dbReference>
<dbReference type="GO" id="GO:0007264">
    <property type="term" value="P:small GTPase-mediated signal transduction"/>
    <property type="evidence" value="ECO:0007669"/>
    <property type="project" value="InterPro"/>
</dbReference>
<evidence type="ECO:0000256" key="6">
    <source>
        <dbReference type="ARBA" id="ARBA00022807"/>
    </source>
</evidence>
<dbReference type="Gene3D" id="3.50.50.60">
    <property type="entry name" value="FAD/NAD(P)-binding domain"/>
    <property type="match status" value="1"/>
</dbReference>
<dbReference type="Pfam" id="PF25352">
    <property type="entry name" value="PH_ULP"/>
    <property type="match status" value="1"/>
</dbReference>
<dbReference type="Pfam" id="PF02902">
    <property type="entry name" value="Peptidase_C48"/>
    <property type="match status" value="1"/>
</dbReference>
<dbReference type="PANTHER" id="PTHR47764:SF14">
    <property type="entry name" value="UBIQUITIN-LIKE PROTEASE FAMILY PROFILE DOMAIN-CONTAINING PROTEIN"/>
    <property type="match status" value="1"/>
</dbReference>
<feature type="region of interest" description="Disordered" evidence="8">
    <location>
        <begin position="1106"/>
        <end position="1129"/>
    </location>
</feature>
<dbReference type="SUPFAM" id="SSF54373">
    <property type="entry name" value="FAD-linked reductases, C-terminal domain"/>
    <property type="match status" value="1"/>
</dbReference>
<dbReference type="Pfam" id="PF00996">
    <property type="entry name" value="GDI"/>
    <property type="match status" value="2"/>
</dbReference>
<dbReference type="InterPro" id="IPR036188">
    <property type="entry name" value="FAD/NAD-bd_sf"/>
</dbReference>
<keyword evidence="11" id="KW-1185">Reference proteome</keyword>
<evidence type="ECO:0000313" key="10">
    <source>
        <dbReference type="EMBL" id="KAF2320537.1"/>
    </source>
</evidence>
<feature type="region of interest" description="Disordered" evidence="8">
    <location>
        <begin position="1186"/>
        <end position="1211"/>
    </location>
</feature>
<keyword evidence="6" id="KW-0788">Thiol protease</keyword>
<dbReference type="AlphaFoldDB" id="A0A6A6N536"/>
<evidence type="ECO:0000256" key="3">
    <source>
        <dbReference type="ARBA" id="ARBA00022670"/>
    </source>
</evidence>
<sequence>MDEEYDVIVLGTGLKECILSGLLSVDGLKVLHMDQNDYYGGESTSLNLNQLWKRFRGSDDKPPESLGTSKQYNVDMIPKKRRARKFFIYVQDYEENDPKSHEGLDLTKVTAREIISKYGLEDDTIDFIGHALALHLDDNYLDQPALDFVKRMKLYAESLARFQGGSPYIYPMYGLGELPQAFARLSAVYGGTYMLNKPECKVEFDADGKAIGVTSEGETAKCKKIVCDPSYLPNKVQKVGKVARAICIMSHPIPHTSDSHSVQLILPQKQLGRKSDMYLFCCSYSHNVAPSGKYIAFVSTEAETDKPEVELKPGIDLLGSVEEIFYDTYDRYVPTNDSEVDHCFISTSYDATTHFETTVDDVIAMYNRRRRVWVSSAKRLSVFDFTDDDERVEKLSEKILRKFGEPKRRRDFSTSPVTKDKFIEFFAGRTRAQEKEGANEHFVVEIDPIIVDNEPVDVDMRLAEGIKAPCQEISDESVDIDTNGASHPHKLSVSPPMSTLLEDMSALQEDGVVKEAFCVDTLVLSGSPNFENKSVDMISDDDDGSEASYASISLSTLEWTAVPSKDPVPECSSVGHNIDILNNKVVVFPDFVLYKDIYCTESHLTFSRSCIRVEGSTVNGAKGTFNIEWAIGDVISIESEWCGRVETAMINFFLKPKVSEGIGSSNEPSGIDKLKFSVYDPNCTDREKDDDAFAVSNSVAIPKPYVYVLDEPFKDVIYPQGDPDAVSISKRDVELLQPETFINDTIIDFYIKFLKNKIQPEDQYRFHFFNSFFFRKLADLDKDPRNACESKAAFQRVRKWTRKVNIFEKDYIFIPVNYSLHWSLIVICHPGEVANFRDDESERALKVPCILHMDSIRGSHRGLKNLIQSYLCEEWKERHNDTLDDVSSKFSRLWFVPLELPQQENSFDCGLFLLHYVELFLEEVPTNFSPFKITEFSNFLNRNWFLPEEASVKRVHIRKLICEILEDQSQQVPKVESIDKHPCSQFANTNEQETGLEFIEERGSSLKMCQGDFCGPNTELGIGISLPSASPLGVLPQQIKEPGLDSGELFEPETSARLFYSRNYSQMGASHLSFMSPIKEAEENGEQISDSSSDTDDPCKQNYVQAEEPSVDDSSSGTSISGSQKSSEIGLDDQVFSATSSADLATYVVEDSQEAKSMNNGNDLAPSDEEFNLMGNIISKNNVPSSYEDLVSESDEQSAKRPKLMTSRGGR</sequence>
<dbReference type="GO" id="GO:0005092">
    <property type="term" value="F:GDP-dissociation inhibitor activity"/>
    <property type="evidence" value="ECO:0007669"/>
    <property type="project" value="InterPro"/>
</dbReference>
<dbReference type="Proteomes" id="UP000467840">
    <property type="component" value="Chromosome 10"/>
</dbReference>
<dbReference type="Gene3D" id="3.30.519.10">
    <property type="entry name" value="Guanine Nucleotide Dissociation Inhibitor, domain 2"/>
    <property type="match status" value="1"/>
</dbReference>
<evidence type="ECO:0000256" key="5">
    <source>
        <dbReference type="ARBA" id="ARBA00022801"/>
    </source>
</evidence>
<reference evidence="10 11" key="1">
    <citation type="journal article" date="2020" name="Mol. Plant">
        <title>The Chromosome-Based Rubber Tree Genome Provides New Insights into Spurge Genome Evolution and Rubber Biosynthesis.</title>
        <authorList>
            <person name="Liu J."/>
            <person name="Shi C."/>
            <person name="Shi C.C."/>
            <person name="Li W."/>
            <person name="Zhang Q.J."/>
            <person name="Zhang Y."/>
            <person name="Li K."/>
            <person name="Lu H.F."/>
            <person name="Shi C."/>
            <person name="Zhu S.T."/>
            <person name="Xiao Z.Y."/>
            <person name="Nan H."/>
            <person name="Yue Y."/>
            <person name="Zhu X.G."/>
            <person name="Wu Y."/>
            <person name="Hong X.N."/>
            <person name="Fan G.Y."/>
            <person name="Tong Y."/>
            <person name="Zhang D."/>
            <person name="Mao C.L."/>
            <person name="Liu Y.L."/>
            <person name="Hao S.J."/>
            <person name="Liu W.Q."/>
            <person name="Lv M.Q."/>
            <person name="Zhang H.B."/>
            <person name="Liu Y."/>
            <person name="Hu-Tang G.R."/>
            <person name="Wang J.P."/>
            <person name="Wang J.H."/>
            <person name="Sun Y.H."/>
            <person name="Ni S.B."/>
            <person name="Chen W.B."/>
            <person name="Zhang X.C."/>
            <person name="Jiao Y.N."/>
            <person name="Eichler E.E."/>
            <person name="Li G.H."/>
            <person name="Liu X."/>
            <person name="Gao L.Z."/>
        </authorList>
    </citation>
    <scope>NUCLEOTIDE SEQUENCE [LARGE SCALE GENOMIC DNA]</scope>
    <source>
        <strain evidence="11">cv. GT1</strain>
        <tissue evidence="10">Leaf</tissue>
    </source>
</reference>
<dbReference type="SUPFAM" id="SSF51905">
    <property type="entry name" value="FAD/NAD(P)-binding domain"/>
    <property type="match status" value="2"/>
</dbReference>
<dbReference type="FunFam" id="1.10.405.10:FF:000011">
    <property type="entry name" value="Rab GDP dissociation inhibitor"/>
    <property type="match status" value="1"/>
</dbReference>
<dbReference type="GO" id="GO:0008234">
    <property type="term" value="F:cysteine-type peptidase activity"/>
    <property type="evidence" value="ECO:0007669"/>
    <property type="project" value="UniProtKB-KW"/>
</dbReference>
<evidence type="ECO:0000256" key="1">
    <source>
        <dbReference type="ARBA" id="ARBA00005234"/>
    </source>
</evidence>
<accession>A0A6A6N536</accession>
<dbReference type="Gene3D" id="1.10.418.20">
    <property type="match status" value="1"/>
</dbReference>
<name>A0A6A6N536_HEVBR</name>
<dbReference type="InterPro" id="IPR057375">
    <property type="entry name" value="ULP2A/B_PH"/>
</dbReference>
<evidence type="ECO:0000256" key="7">
    <source>
        <dbReference type="ARBA" id="ARBA00057729"/>
    </source>
</evidence>
<keyword evidence="3" id="KW-0645">Protease</keyword>
<dbReference type="InterPro" id="IPR018203">
    <property type="entry name" value="GDP_dissociation_inhibitor"/>
</dbReference>